<evidence type="ECO:0000313" key="2">
    <source>
        <dbReference type="EMBL" id="UXY13686.1"/>
    </source>
</evidence>
<reference evidence="2" key="1">
    <citation type="submission" date="2022-10" db="EMBL/GenBank/DDBJ databases">
        <title>Chitiniphilus purpureus sp. nov., a novel chitin-degrading bacterium isolated from crawfish pond sediment.</title>
        <authorList>
            <person name="Li K."/>
        </authorList>
    </citation>
    <scope>NUCLEOTIDE SEQUENCE</scope>
    <source>
        <strain evidence="2">CD1</strain>
    </source>
</reference>
<dbReference type="PANTHER" id="PTHR30373:SF8">
    <property type="entry name" value="BLL7265 PROTEIN"/>
    <property type="match status" value="1"/>
</dbReference>
<dbReference type="Proteomes" id="UP001061302">
    <property type="component" value="Chromosome"/>
</dbReference>
<organism evidence="2 3">
    <name type="scientific">Chitiniphilus purpureus</name>
    <dbReference type="NCBI Taxonomy" id="2981137"/>
    <lineage>
        <taxon>Bacteria</taxon>
        <taxon>Pseudomonadati</taxon>
        <taxon>Pseudomonadota</taxon>
        <taxon>Betaproteobacteria</taxon>
        <taxon>Neisseriales</taxon>
        <taxon>Chitinibacteraceae</taxon>
        <taxon>Chitiniphilus</taxon>
    </lineage>
</organism>
<name>A0ABY6DKP7_9NEIS</name>
<evidence type="ECO:0000313" key="3">
    <source>
        <dbReference type="Proteomes" id="UP001061302"/>
    </source>
</evidence>
<dbReference type="EMBL" id="CP106753">
    <property type="protein sequence ID" value="UXY13686.1"/>
    <property type="molecule type" value="Genomic_DNA"/>
</dbReference>
<dbReference type="InterPro" id="IPR007621">
    <property type="entry name" value="TPM_dom"/>
</dbReference>
<dbReference type="PANTHER" id="PTHR30373">
    <property type="entry name" value="UPF0603 PROTEIN YGCG"/>
    <property type="match status" value="1"/>
</dbReference>
<sequence length="165" mass="18886">MRWQRIWQHLKPIGAWRHFDRTAMERLEAVIAQAEHGHQGELRIVVEARLPLRDLWRDLPVRERAVQWFSDLRMWDTEHNTGVLVYLLLAERRVELVADRGIAHAVPQAQWQAICAQLIGDLAAGHQVQGLGIALEALGLLLAQHYPQTPGADDTNELPNQPILR</sequence>
<evidence type="ECO:0000259" key="1">
    <source>
        <dbReference type="Pfam" id="PF04536"/>
    </source>
</evidence>
<dbReference type="Pfam" id="PF04536">
    <property type="entry name" value="TPM_phosphatase"/>
    <property type="match status" value="1"/>
</dbReference>
<dbReference type="Gene3D" id="3.10.310.50">
    <property type="match status" value="1"/>
</dbReference>
<keyword evidence="3" id="KW-1185">Reference proteome</keyword>
<gene>
    <name evidence="2" type="ORF">N8I74_10155</name>
</gene>
<feature type="domain" description="TPM" evidence="1">
    <location>
        <begin position="22"/>
        <end position="138"/>
    </location>
</feature>
<accession>A0ABY6DKP7</accession>
<proteinExistence type="predicted"/>
<dbReference type="RefSeq" id="WP_263122907.1">
    <property type="nucleotide sequence ID" value="NZ_CP106753.1"/>
</dbReference>
<protein>
    <submittedName>
        <fullName evidence="2">TPM domain-containing protein</fullName>
    </submittedName>
</protein>